<organism evidence="10 11">
    <name type="scientific">Legionella israelensis</name>
    <dbReference type="NCBI Taxonomy" id="454"/>
    <lineage>
        <taxon>Bacteria</taxon>
        <taxon>Pseudomonadati</taxon>
        <taxon>Pseudomonadota</taxon>
        <taxon>Gammaproteobacteria</taxon>
        <taxon>Legionellales</taxon>
        <taxon>Legionellaceae</taxon>
        <taxon>Legionella</taxon>
    </lineage>
</organism>
<keyword evidence="7 9" id="KW-1133">Transmembrane helix</keyword>
<proteinExistence type="predicted"/>
<protein>
    <submittedName>
        <fullName evidence="10">Tyrosine-specific transport protein</fullName>
    </submittedName>
</protein>
<dbReference type="Pfam" id="PF03222">
    <property type="entry name" value="Trp_Tyr_perm"/>
    <property type="match status" value="1"/>
</dbReference>
<feature type="transmembrane region" description="Helical" evidence="9">
    <location>
        <begin position="7"/>
        <end position="27"/>
    </location>
</feature>
<feature type="transmembrane region" description="Helical" evidence="9">
    <location>
        <begin position="33"/>
        <end position="55"/>
    </location>
</feature>
<dbReference type="GO" id="GO:0015173">
    <property type="term" value="F:aromatic amino acid transmembrane transporter activity"/>
    <property type="evidence" value="ECO:0007669"/>
    <property type="project" value="InterPro"/>
</dbReference>
<feature type="transmembrane region" description="Helical" evidence="9">
    <location>
        <begin position="183"/>
        <end position="206"/>
    </location>
</feature>
<evidence type="ECO:0000256" key="6">
    <source>
        <dbReference type="ARBA" id="ARBA00022970"/>
    </source>
</evidence>
<keyword evidence="5 9" id="KW-0812">Transmembrane</keyword>
<comment type="subcellular location">
    <subcellularLocation>
        <location evidence="1">Cell inner membrane</location>
        <topology evidence="1">Multi-pass membrane protein</topology>
    </subcellularLocation>
</comment>
<evidence type="ECO:0000256" key="4">
    <source>
        <dbReference type="ARBA" id="ARBA00022519"/>
    </source>
</evidence>
<name>A0A0W0V2P1_9GAMM</name>
<evidence type="ECO:0000256" key="8">
    <source>
        <dbReference type="ARBA" id="ARBA00023136"/>
    </source>
</evidence>
<evidence type="ECO:0000256" key="1">
    <source>
        <dbReference type="ARBA" id="ARBA00004429"/>
    </source>
</evidence>
<keyword evidence="8 9" id="KW-0472">Membrane</keyword>
<feature type="transmembrane region" description="Helical" evidence="9">
    <location>
        <begin position="218"/>
        <end position="241"/>
    </location>
</feature>
<keyword evidence="2" id="KW-0813">Transport</keyword>
<feature type="transmembrane region" description="Helical" evidence="9">
    <location>
        <begin position="281"/>
        <end position="303"/>
    </location>
</feature>
<keyword evidence="6" id="KW-0029">Amino-acid transport</keyword>
<dbReference type="InterPro" id="IPR018227">
    <property type="entry name" value="Amino_acid_transport_2"/>
</dbReference>
<evidence type="ECO:0000313" key="10">
    <source>
        <dbReference type="EMBL" id="KTD14401.1"/>
    </source>
</evidence>
<evidence type="ECO:0000256" key="7">
    <source>
        <dbReference type="ARBA" id="ARBA00022989"/>
    </source>
</evidence>
<accession>A0A0W0V2P1</accession>
<dbReference type="EMBL" id="LNYH01000149">
    <property type="protein sequence ID" value="KTD14401.1"/>
    <property type="molecule type" value="Genomic_DNA"/>
</dbReference>
<feature type="transmembrane region" description="Helical" evidence="9">
    <location>
        <begin position="85"/>
        <end position="112"/>
    </location>
</feature>
<evidence type="ECO:0000256" key="3">
    <source>
        <dbReference type="ARBA" id="ARBA00022475"/>
    </source>
</evidence>
<dbReference type="Gene3D" id="1.20.1740.10">
    <property type="entry name" value="Amino acid/polyamine transporter I"/>
    <property type="match status" value="1"/>
</dbReference>
<dbReference type="PANTHER" id="PTHR46997">
    <property type="entry name" value="LOW AFFINITY TRYPTOPHAN PERMEASE-RELATED"/>
    <property type="match status" value="1"/>
</dbReference>
<dbReference type="AlphaFoldDB" id="A0A0W0V2P1"/>
<keyword evidence="11" id="KW-1185">Reference proteome</keyword>
<dbReference type="Proteomes" id="UP000054761">
    <property type="component" value="Unassembled WGS sequence"/>
</dbReference>
<feature type="transmembrane region" description="Helical" evidence="9">
    <location>
        <begin position="312"/>
        <end position="328"/>
    </location>
</feature>
<feature type="transmembrane region" description="Helical" evidence="9">
    <location>
        <begin position="147"/>
        <end position="168"/>
    </location>
</feature>
<feature type="transmembrane region" description="Helical" evidence="9">
    <location>
        <begin position="334"/>
        <end position="354"/>
    </location>
</feature>
<evidence type="ECO:0000256" key="5">
    <source>
        <dbReference type="ARBA" id="ARBA00022692"/>
    </source>
</evidence>
<feature type="transmembrane region" description="Helical" evidence="9">
    <location>
        <begin position="118"/>
        <end position="135"/>
    </location>
</feature>
<dbReference type="GO" id="GO:0005886">
    <property type="term" value="C:plasma membrane"/>
    <property type="evidence" value="ECO:0007669"/>
    <property type="project" value="UniProtKB-SubCell"/>
</dbReference>
<dbReference type="PRINTS" id="PR00166">
    <property type="entry name" value="AROAAPRMEASE"/>
</dbReference>
<dbReference type="OrthoDB" id="5603949at2"/>
<dbReference type="RefSeq" id="WP_082636581.1">
    <property type="nucleotide sequence ID" value="NZ_CAAAJA010000051.1"/>
</dbReference>
<evidence type="ECO:0000313" key="11">
    <source>
        <dbReference type="Proteomes" id="UP000054761"/>
    </source>
</evidence>
<dbReference type="PANTHER" id="PTHR46997:SF2">
    <property type="entry name" value="TYROSINE-SPECIFIC TRANSPORT SYSTEM"/>
    <property type="match status" value="1"/>
</dbReference>
<dbReference type="GO" id="GO:0003333">
    <property type="term" value="P:amino acid transmembrane transport"/>
    <property type="evidence" value="ECO:0007669"/>
    <property type="project" value="InterPro"/>
</dbReference>
<sequence length="389" mass="43585">MMLKLAGGIFLIIGAVIGGGIIAIPIASAKFGFYLTFLLIVLSWAIMTKTGLYVLSSSLKCPEKHNTYYSIVGHYLGRRMQWITILLYLTLLYFTLSSYISGCVSLFMAWLFVSKSSFSYFFLCFLYVLIFGGLITLSHKLVVRGNVLFVSLKVGLLILVVLVSSSYFKTIPFHMGSVHQSGLSSLALITINAFGFHFIIPSLVTYYGREHQALYKPLLITSTSIVAILYLIWLFAIYSFIPMHGEDGLIAIYHSSNQIMAFNKSLQYFLQSDEVVNVFKYFQIISLFGSFFCVSLGVFDFLVDAFKAQKRFMIGLLTFLPPLLLTLISENMYLMAMAASGYLAIVLEIVLPAWTIRTQEKSSIFNPIKLSKLAKSAKLKASKIFNEGL</sequence>
<evidence type="ECO:0000256" key="2">
    <source>
        <dbReference type="ARBA" id="ARBA00022448"/>
    </source>
</evidence>
<gene>
    <name evidence="10" type="ORF">Lisr_2629</name>
</gene>
<dbReference type="PATRIC" id="fig|454.4.peg.2886"/>
<reference evidence="10 11" key="1">
    <citation type="submission" date="2015-11" db="EMBL/GenBank/DDBJ databases">
        <title>Genomic analysis of 38 Legionella species identifies large and diverse effector repertoires.</title>
        <authorList>
            <person name="Burstein D."/>
            <person name="Amaro F."/>
            <person name="Zusman T."/>
            <person name="Lifshitz Z."/>
            <person name="Cohen O."/>
            <person name="Gilbert J.A."/>
            <person name="Pupko T."/>
            <person name="Shuman H.A."/>
            <person name="Segal G."/>
        </authorList>
    </citation>
    <scope>NUCLEOTIDE SEQUENCE [LARGE SCALE GENOMIC DNA]</scope>
    <source>
        <strain evidence="10 11">Bercovier 4</strain>
    </source>
</reference>
<evidence type="ECO:0000256" key="9">
    <source>
        <dbReference type="SAM" id="Phobius"/>
    </source>
</evidence>
<comment type="caution">
    <text evidence="10">The sequence shown here is derived from an EMBL/GenBank/DDBJ whole genome shotgun (WGS) entry which is preliminary data.</text>
</comment>
<dbReference type="InterPro" id="IPR013059">
    <property type="entry name" value="Trp_tyr_transpt"/>
</dbReference>
<keyword evidence="4" id="KW-0997">Cell inner membrane</keyword>
<keyword evidence="3" id="KW-1003">Cell membrane</keyword>
<dbReference type="STRING" id="454.Lisr_2629"/>